<protein>
    <submittedName>
        <fullName evidence="1">Extracellular exo-alpha-L-arabinofuranosidase</fullName>
        <ecNumber evidence="1">3.2.1.55</ecNumber>
    </submittedName>
</protein>
<sequence length="126" mass="13935">EELEMPKGYHAEGDRLISSRLCNHTTGESSEWAAKWTTDPVPAWSLKTKNTLAAQMKLTKDRSLFASAPNNLEIVIKDASEPVSLINDGYWGMGIAQGEKYHLRAIVRTSPDYKGTITAKLISEKG</sequence>
<keyword evidence="1" id="KW-0326">Glycosidase</keyword>
<dbReference type="GO" id="GO:0046556">
    <property type="term" value="F:alpha-L-arabinofuranosidase activity"/>
    <property type="evidence" value="ECO:0007669"/>
    <property type="project" value="UniProtKB-EC"/>
</dbReference>
<comment type="caution">
    <text evidence="1">The sequence shown here is derived from an EMBL/GenBank/DDBJ whole genome shotgun (WGS) entry which is preliminary data.</text>
</comment>
<reference evidence="1" key="1">
    <citation type="submission" date="2019-03" db="EMBL/GenBank/DDBJ databases">
        <title>Single cell metagenomics reveals metabolic interactions within the superorganism composed of flagellate Streblomastix strix and complex community of Bacteroidetes bacteria on its surface.</title>
        <authorList>
            <person name="Treitli S.C."/>
            <person name="Kolisko M."/>
            <person name="Husnik F."/>
            <person name="Keeling P."/>
            <person name="Hampl V."/>
        </authorList>
    </citation>
    <scope>NUCLEOTIDE SEQUENCE</scope>
    <source>
        <strain evidence="1">STM</strain>
    </source>
</reference>
<organism evidence="1">
    <name type="scientific">termite gut metagenome</name>
    <dbReference type="NCBI Taxonomy" id="433724"/>
    <lineage>
        <taxon>unclassified sequences</taxon>
        <taxon>metagenomes</taxon>
        <taxon>organismal metagenomes</taxon>
    </lineage>
</organism>
<dbReference type="AlphaFoldDB" id="A0A5J4P598"/>
<accession>A0A5J4P598</accession>
<proteinExistence type="predicted"/>
<dbReference type="EC" id="3.2.1.55" evidence="1"/>
<feature type="non-terminal residue" evidence="1">
    <location>
        <position position="1"/>
    </location>
</feature>
<gene>
    <name evidence="1" type="ORF">EZS27_044546</name>
</gene>
<evidence type="ECO:0000313" key="1">
    <source>
        <dbReference type="EMBL" id="KAA6303813.1"/>
    </source>
</evidence>
<dbReference type="EMBL" id="SNRY01012027">
    <property type="protein sequence ID" value="KAA6303813.1"/>
    <property type="molecule type" value="Genomic_DNA"/>
</dbReference>
<name>A0A5J4P598_9ZZZZ</name>
<keyword evidence="1" id="KW-0378">Hydrolase</keyword>